<dbReference type="EC" id="2.7.7.7" evidence="1"/>
<evidence type="ECO:0000256" key="3">
    <source>
        <dbReference type="ARBA" id="ARBA00022679"/>
    </source>
</evidence>
<keyword evidence="6" id="KW-0239">DNA-directed DNA polymerase</keyword>
<gene>
    <name evidence="9" type="ORF">EYB64_02785</name>
</gene>
<dbReference type="GO" id="GO:0006261">
    <property type="term" value="P:DNA-templated DNA replication"/>
    <property type="evidence" value="ECO:0007669"/>
    <property type="project" value="TreeGrafter"/>
</dbReference>
<evidence type="ECO:0000313" key="10">
    <source>
        <dbReference type="Proteomes" id="UP000294145"/>
    </source>
</evidence>
<proteinExistence type="predicted"/>
<comment type="caution">
    <text evidence="9">The sequence shown here is derived from an EMBL/GenBank/DDBJ whole genome shotgun (WGS) entry which is preliminary data.</text>
</comment>
<dbReference type="SUPFAM" id="SSF48019">
    <property type="entry name" value="post-AAA+ oligomerization domain-like"/>
    <property type="match status" value="1"/>
</dbReference>
<sequence>MSNLNSLYPWLVPVWQPWQAGLAAGKISSATLIQAPEGLGVESLVELMARTLMCTSSQSEPCGFCHSCGLMQSGNHPDFHVVKPEKVGKSITVEQIRQMNRIAQESSQLSGYRLIVIEPADAMNESSANALLKTLEEPAPNCLFILVTSRIKHLLPTIVSRCQRLVLPAPTTALVVEWLKGQGITTPAYALHLCADSPLKTRAFMLEGGAEKYHELESQLMNALSGDVNAQLKCIALIDADLTTHLYWVWCVLTDAQKIHFGVQQDYYPPASAALAGRFTYSKLHVQTASLERLMEQLNQFSGLNTELLLLQWLYQFSDEETCL</sequence>
<organism evidence="9 10">
    <name type="scientific">Vibrio cholerae</name>
    <dbReference type="NCBI Taxonomy" id="666"/>
    <lineage>
        <taxon>Bacteria</taxon>
        <taxon>Pseudomonadati</taxon>
        <taxon>Pseudomonadota</taxon>
        <taxon>Gammaproteobacteria</taxon>
        <taxon>Vibrionales</taxon>
        <taxon>Vibrionaceae</taxon>
        <taxon>Vibrio</taxon>
    </lineage>
</organism>
<dbReference type="InterPro" id="IPR004622">
    <property type="entry name" value="DNA_pol_HolB"/>
</dbReference>
<dbReference type="GO" id="GO:0003677">
    <property type="term" value="F:DNA binding"/>
    <property type="evidence" value="ECO:0007669"/>
    <property type="project" value="InterPro"/>
</dbReference>
<feature type="domain" description="DNA polymerase III delta subunit C-terminal" evidence="8">
    <location>
        <begin position="211"/>
        <end position="318"/>
    </location>
</feature>
<evidence type="ECO:0000256" key="5">
    <source>
        <dbReference type="ARBA" id="ARBA00022705"/>
    </source>
</evidence>
<protein>
    <recommendedName>
        <fullName evidence="2">DNA polymerase III subunit delta'</fullName>
        <ecNumber evidence="1">2.7.7.7</ecNumber>
    </recommendedName>
</protein>
<dbReference type="GO" id="GO:0009360">
    <property type="term" value="C:DNA polymerase III complex"/>
    <property type="evidence" value="ECO:0007669"/>
    <property type="project" value="InterPro"/>
</dbReference>
<dbReference type="RefSeq" id="WP_000067599.1">
    <property type="nucleotide sequence ID" value="NZ_CBCSBK010000004.1"/>
</dbReference>
<dbReference type="NCBIfam" id="NF004759">
    <property type="entry name" value="PRK06090.1"/>
    <property type="match status" value="1"/>
</dbReference>
<evidence type="ECO:0000256" key="6">
    <source>
        <dbReference type="ARBA" id="ARBA00022932"/>
    </source>
</evidence>
<dbReference type="GO" id="GO:0003887">
    <property type="term" value="F:DNA-directed DNA polymerase activity"/>
    <property type="evidence" value="ECO:0007669"/>
    <property type="project" value="UniProtKB-KW"/>
</dbReference>
<dbReference type="NCBIfam" id="TIGR00678">
    <property type="entry name" value="holB"/>
    <property type="match status" value="1"/>
</dbReference>
<dbReference type="InterPro" id="IPR027417">
    <property type="entry name" value="P-loop_NTPase"/>
</dbReference>
<dbReference type="Pfam" id="PF09115">
    <property type="entry name" value="DNApol3-delta_C"/>
    <property type="match status" value="1"/>
</dbReference>
<dbReference type="Gene3D" id="1.20.272.10">
    <property type="match status" value="1"/>
</dbReference>
<comment type="catalytic activity">
    <reaction evidence="7">
        <text>DNA(n) + a 2'-deoxyribonucleoside 5'-triphosphate = DNA(n+1) + diphosphate</text>
        <dbReference type="Rhea" id="RHEA:22508"/>
        <dbReference type="Rhea" id="RHEA-COMP:17339"/>
        <dbReference type="Rhea" id="RHEA-COMP:17340"/>
        <dbReference type="ChEBI" id="CHEBI:33019"/>
        <dbReference type="ChEBI" id="CHEBI:61560"/>
        <dbReference type="ChEBI" id="CHEBI:173112"/>
        <dbReference type="EC" id="2.7.7.7"/>
    </reaction>
</comment>
<evidence type="ECO:0000313" key="9">
    <source>
        <dbReference type="EMBL" id="TBM45838.1"/>
    </source>
</evidence>
<dbReference type="InterPro" id="IPR015199">
    <property type="entry name" value="DNA_pol_III_delta_C"/>
</dbReference>
<dbReference type="PANTHER" id="PTHR11669">
    <property type="entry name" value="REPLICATION FACTOR C / DNA POLYMERASE III GAMMA-TAU SUBUNIT"/>
    <property type="match status" value="1"/>
</dbReference>
<dbReference type="FunFam" id="3.40.50.300:FF:001991">
    <property type="entry name" value="DNA polymerase III, delta prime subunit"/>
    <property type="match status" value="1"/>
</dbReference>
<keyword evidence="3" id="KW-0808">Transferase</keyword>
<evidence type="ECO:0000256" key="4">
    <source>
        <dbReference type="ARBA" id="ARBA00022695"/>
    </source>
</evidence>
<dbReference type="SUPFAM" id="SSF52540">
    <property type="entry name" value="P-loop containing nucleoside triphosphate hydrolases"/>
    <property type="match status" value="1"/>
</dbReference>
<evidence type="ECO:0000256" key="1">
    <source>
        <dbReference type="ARBA" id="ARBA00012417"/>
    </source>
</evidence>
<accession>A0A0E3W5Y0</accession>
<reference evidence="9 10" key="1">
    <citation type="submission" date="2019-02" db="EMBL/GenBank/DDBJ databases">
        <title>Genomic plasticity associated with the antimicrobial resistance in Vibrio cholerae.</title>
        <authorList>
            <person name="Verma J."/>
            <person name="Bag S."/>
            <person name="Saha B."/>
            <person name="Kumar P."/>
            <person name="Ghosh T.S."/>
            <person name="Dayal M."/>
            <person name="Senapati T."/>
            <person name="Mehra S."/>
            <person name="Dey P."/>
            <person name="Desigamani A."/>
            <person name="Kumar D."/>
            <person name="Rana P."/>
            <person name="Kumar B."/>
            <person name="Maiti T.K."/>
            <person name="Sharma N.C."/>
            <person name="Bhadra R.K."/>
            <person name="Mutreja A."/>
            <person name="Nair G.B."/>
            <person name="Ramamurthy T."/>
            <person name="Das B."/>
        </authorList>
    </citation>
    <scope>NUCLEOTIDE SEQUENCE [LARGE SCALE GENOMIC DNA]</scope>
    <source>
        <strain evidence="9 10">IDH06781</strain>
    </source>
</reference>
<dbReference type="AlphaFoldDB" id="A0A0E3W5Y0"/>
<evidence type="ECO:0000256" key="7">
    <source>
        <dbReference type="ARBA" id="ARBA00049244"/>
    </source>
</evidence>
<dbReference type="GO" id="GO:0008408">
    <property type="term" value="F:3'-5' exonuclease activity"/>
    <property type="evidence" value="ECO:0007669"/>
    <property type="project" value="InterPro"/>
</dbReference>
<dbReference type="Pfam" id="PF13177">
    <property type="entry name" value="DNA_pol3_delta2"/>
    <property type="match status" value="1"/>
</dbReference>
<dbReference type="PANTHER" id="PTHR11669:SF8">
    <property type="entry name" value="DNA POLYMERASE III SUBUNIT DELTA"/>
    <property type="match status" value="1"/>
</dbReference>
<keyword evidence="4" id="KW-0548">Nucleotidyltransferase</keyword>
<name>A0A0E3W5Y0_VIBCL</name>
<dbReference type="InterPro" id="IPR008921">
    <property type="entry name" value="DNA_pol3_clamp-load_cplx_C"/>
</dbReference>
<dbReference type="EMBL" id="SISP01000002">
    <property type="protein sequence ID" value="TBM45838.1"/>
    <property type="molecule type" value="Genomic_DNA"/>
</dbReference>
<dbReference type="Proteomes" id="UP000294145">
    <property type="component" value="Unassembled WGS sequence"/>
</dbReference>
<dbReference type="InterPro" id="IPR050238">
    <property type="entry name" value="DNA_Rep/Repair_Clamp_Loader"/>
</dbReference>
<keyword evidence="5" id="KW-0235">DNA replication</keyword>
<evidence type="ECO:0000256" key="2">
    <source>
        <dbReference type="ARBA" id="ARBA00014363"/>
    </source>
</evidence>
<evidence type="ECO:0000259" key="8">
    <source>
        <dbReference type="Pfam" id="PF09115"/>
    </source>
</evidence>
<dbReference type="Gene3D" id="3.40.50.300">
    <property type="entry name" value="P-loop containing nucleotide triphosphate hydrolases"/>
    <property type="match status" value="1"/>
</dbReference>